<comment type="similarity">
    <text evidence="12 14">Belongs to the TonB-dependent receptor family.</text>
</comment>
<evidence type="ECO:0000256" key="2">
    <source>
        <dbReference type="ARBA" id="ARBA00022448"/>
    </source>
</evidence>
<dbReference type="AlphaFoldDB" id="A0A0D6B5Y1"/>
<feature type="domain" description="TonB-dependent receptor-like beta-barrel" evidence="16">
    <location>
        <begin position="279"/>
        <end position="666"/>
    </location>
</feature>
<evidence type="ECO:0000256" key="8">
    <source>
        <dbReference type="ARBA" id="ARBA00023065"/>
    </source>
</evidence>
<name>A0A0D6B5Y1_RHOSU</name>
<evidence type="ECO:0000256" key="9">
    <source>
        <dbReference type="ARBA" id="ARBA00023077"/>
    </source>
</evidence>
<keyword evidence="6 15" id="KW-0732">Signal</keyword>
<dbReference type="Pfam" id="PF00593">
    <property type="entry name" value="TonB_dep_Rec_b-barrel"/>
    <property type="match status" value="1"/>
</dbReference>
<feature type="chain" id="PRO_5002301204" evidence="15">
    <location>
        <begin position="31"/>
        <end position="698"/>
    </location>
</feature>
<evidence type="ECO:0000256" key="10">
    <source>
        <dbReference type="ARBA" id="ARBA00023136"/>
    </source>
</evidence>
<keyword evidence="9 14" id="KW-0798">TonB box</keyword>
<feature type="short sequence motif" description="TonB C-terminal box" evidence="13">
    <location>
        <begin position="681"/>
        <end position="698"/>
    </location>
</feature>
<keyword evidence="5 12" id="KW-0812">Transmembrane</keyword>
<evidence type="ECO:0000256" key="7">
    <source>
        <dbReference type="ARBA" id="ARBA00023004"/>
    </source>
</evidence>
<evidence type="ECO:0000256" key="6">
    <source>
        <dbReference type="ARBA" id="ARBA00022729"/>
    </source>
</evidence>
<evidence type="ECO:0000256" key="11">
    <source>
        <dbReference type="ARBA" id="ARBA00023237"/>
    </source>
</evidence>
<evidence type="ECO:0000259" key="16">
    <source>
        <dbReference type="Pfam" id="PF00593"/>
    </source>
</evidence>
<dbReference type="GO" id="GO:0009279">
    <property type="term" value="C:cell outer membrane"/>
    <property type="evidence" value="ECO:0007669"/>
    <property type="project" value="UniProtKB-SubCell"/>
</dbReference>
<dbReference type="CDD" id="cd01347">
    <property type="entry name" value="ligand_gated_channel"/>
    <property type="match status" value="1"/>
</dbReference>
<dbReference type="PANTHER" id="PTHR32552">
    <property type="entry name" value="FERRICHROME IRON RECEPTOR-RELATED"/>
    <property type="match status" value="1"/>
</dbReference>
<keyword evidence="4" id="KW-0410">Iron transport</keyword>
<evidence type="ECO:0000256" key="3">
    <source>
        <dbReference type="ARBA" id="ARBA00022452"/>
    </source>
</evidence>
<comment type="subcellular location">
    <subcellularLocation>
        <location evidence="1 12">Cell outer membrane</location>
        <topology evidence="1 12">Multi-pass membrane protein</topology>
    </subcellularLocation>
</comment>
<evidence type="ECO:0000259" key="17">
    <source>
        <dbReference type="Pfam" id="PF07715"/>
    </source>
</evidence>
<dbReference type="PROSITE" id="PS52016">
    <property type="entry name" value="TONB_DEPENDENT_REC_3"/>
    <property type="match status" value="1"/>
</dbReference>
<keyword evidence="3 12" id="KW-1134">Transmembrane beta strand</keyword>
<evidence type="ECO:0000256" key="5">
    <source>
        <dbReference type="ARBA" id="ARBA00022692"/>
    </source>
</evidence>
<dbReference type="InterPro" id="IPR036942">
    <property type="entry name" value="Beta-barrel_TonB_sf"/>
</dbReference>
<dbReference type="InterPro" id="IPR010917">
    <property type="entry name" value="TonB_rcpt_CS"/>
</dbReference>
<dbReference type="PATRIC" id="fig|35806.4.peg.3414"/>
<evidence type="ECO:0000313" key="19">
    <source>
        <dbReference type="Proteomes" id="UP000064912"/>
    </source>
</evidence>
<evidence type="ECO:0000256" key="12">
    <source>
        <dbReference type="PROSITE-ProRule" id="PRU01360"/>
    </source>
</evidence>
<dbReference type="PANTHER" id="PTHR32552:SF81">
    <property type="entry name" value="TONB-DEPENDENT OUTER MEMBRANE RECEPTOR"/>
    <property type="match status" value="1"/>
</dbReference>
<accession>A0A0D6B5Y1</accession>
<evidence type="ECO:0000256" key="1">
    <source>
        <dbReference type="ARBA" id="ARBA00004571"/>
    </source>
</evidence>
<keyword evidence="18" id="KW-0675">Receptor</keyword>
<keyword evidence="7" id="KW-0408">Iron</keyword>
<dbReference type="Pfam" id="PF07715">
    <property type="entry name" value="Plug"/>
    <property type="match status" value="1"/>
</dbReference>
<dbReference type="GO" id="GO:0006826">
    <property type="term" value="P:iron ion transport"/>
    <property type="evidence" value="ECO:0007669"/>
    <property type="project" value="UniProtKB-KW"/>
</dbReference>
<keyword evidence="2 12" id="KW-0813">Transport</keyword>
<organism evidence="18 19">
    <name type="scientific">Rhodovulum sulfidophilum</name>
    <name type="common">Rhodobacter sulfidophilus</name>
    <dbReference type="NCBI Taxonomy" id="35806"/>
    <lineage>
        <taxon>Bacteria</taxon>
        <taxon>Pseudomonadati</taxon>
        <taxon>Pseudomonadota</taxon>
        <taxon>Alphaproteobacteria</taxon>
        <taxon>Rhodobacterales</taxon>
        <taxon>Paracoccaceae</taxon>
        <taxon>Rhodovulum</taxon>
    </lineage>
</organism>
<dbReference type="SUPFAM" id="SSF56935">
    <property type="entry name" value="Porins"/>
    <property type="match status" value="1"/>
</dbReference>
<dbReference type="Gene3D" id="2.40.170.20">
    <property type="entry name" value="TonB-dependent receptor, beta-barrel domain"/>
    <property type="match status" value="1"/>
</dbReference>
<evidence type="ECO:0000256" key="14">
    <source>
        <dbReference type="RuleBase" id="RU003357"/>
    </source>
</evidence>
<feature type="signal peptide" evidence="15">
    <location>
        <begin position="1"/>
        <end position="30"/>
    </location>
</feature>
<evidence type="ECO:0000256" key="15">
    <source>
        <dbReference type="SAM" id="SignalP"/>
    </source>
</evidence>
<protein>
    <submittedName>
        <fullName evidence="18">Putative outer membrane iron receptor</fullName>
    </submittedName>
</protein>
<gene>
    <name evidence="18" type="ORF">NHU_03327</name>
</gene>
<dbReference type="eggNOG" id="COG4771">
    <property type="taxonomic scope" value="Bacteria"/>
</dbReference>
<feature type="domain" description="TonB-dependent receptor plug" evidence="17">
    <location>
        <begin position="54"/>
        <end position="168"/>
    </location>
</feature>
<dbReference type="InterPro" id="IPR000531">
    <property type="entry name" value="Beta-barrel_TonB"/>
</dbReference>
<proteinExistence type="inferred from homology"/>
<dbReference type="InterPro" id="IPR012910">
    <property type="entry name" value="Plug_dom"/>
</dbReference>
<evidence type="ECO:0000256" key="4">
    <source>
        <dbReference type="ARBA" id="ARBA00022496"/>
    </source>
</evidence>
<dbReference type="EMBL" id="AP014800">
    <property type="protein sequence ID" value="BAQ70461.1"/>
    <property type="molecule type" value="Genomic_DNA"/>
</dbReference>
<evidence type="ECO:0000313" key="18">
    <source>
        <dbReference type="EMBL" id="BAQ70461.1"/>
    </source>
</evidence>
<dbReference type="Proteomes" id="UP000064912">
    <property type="component" value="Chromosome"/>
</dbReference>
<reference evidence="18" key="1">
    <citation type="submission" date="2015-02" db="EMBL/GenBank/DDBJ databases">
        <title>Genome sequene of Rhodovulum sulfidophilum DSM 2351.</title>
        <authorList>
            <person name="Nagao N."/>
        </authorList>
    </citation>
    <scope>NUCLEOTIDE SEQUENCE [LARGE SCALE GENOMIC DNA]</scope>
    <source>
        <strain evidence="18">DSM 2351</strain>
    </source>
</reference>
<dbReference type="KEGG" id="rsu:NHU_03327"/>
<dbReference type="PROSITE" id="PS01156">
    <property type="entry name" value="TONB_DEPENDENT_REC_2"/>
    <property type="match status" value="1"/>
</dbReference>
<keyword evidence="11 12" id="KW-0998">Cell outer membrane</keyword>
<dbReference type="InterPro" id="IPR039426">
    <property type="entry name" value="TonB-dep_rcpt-like"/>
</dbReference>
<keyword evidence="8" id="KW-0406">Ion transport</keyword>
<keyword evidence="10 12" id="KW-0472">Membrane</keyword>
<sequence>MMQIRLSSRAALMASALVAPVCIAPRAALAQQGPDTGYYLGDIIIRGNIAERSLKDTSSSVSVLGDEEVEEKSASGTVNEVIADTPNVLIPGSTSAPIIRGVDSDGPLIAGNAYLAKPLPRATMSIDGRYVSSVELGAGGGTTWDVESIEVFRGPQTTSQGANAIAGAVVVTTKDPTFEPEYSAQAVYGSRNKRRLSFAASGPLSQDFAARLALDYTGRDTFVDYTNPDFTEPDFDYDFASLNGRLKLLWEPADMPGLRVKLTYSHTDLHRPSNEQVTRPYRDLDNASDYQDYMDVIADGVVLDTQYDFDNGIRLSNQLQYSEADYDFTFAYPYSGTAARDSATLSNELKLTLGQGEDIWSGVLGVYFSDEDTDADFANSYYGAPFGSADLSYRTRSLALFGEATWRFASDWALTGGLRLQQDRIEIEGTTSYVTDRLDYDETFTEILPALTLSHDLNSDWTLGATVSKGYLPGGSGTNFQGKEYYEFDPETALNSEIFLRGSGLDGALDVSANLFYTKYRDIQRSVANCRNADCSVTQGSMIVNGERAHAYGFELSADYQASSTLRLSGDIGALQTEVTEFSDHDGTKYEGNEFARSPGYSVGLGAAWDITPDVTLQGDMRYVDGYYSDDTNEPAAEVDGYALANMRLSYRPRDGVEYFAYVNNVFDNRAELSVSSRTEAAEIAEPRELGLGLRVTF</sequence>
<evidence type="ECO:0000256" key="13">
    <source>
        <dbReference type="PROSITE-ProRule" id="PRU10144"/>
    </source>
</evidence>